<feature type="transmembrane region" description="Helical" evidence="2">
    <location>
        <begin position="793"/>
        <end position="813"/>
    </location>
</feature>
<comment type="similarity">
    <text evidence="1">Belongs to the patched family.</text>
</comment>
<evidence type="ECO:0000256" key="2">
    <source>
        <dbReference type="SAM" id="Phobius"/>
    </source>
</evidence>
<dbReference type="InParanoid" id="E2ARJ8"/>
<feature type="transmembrane region" description="Helical" evidence="2">
    <location>
        <begin position="771"/>
        <end position="787"/>
    </location>
</feature>
<dbReference type="PANTHER" id="PTHR10796">
    <property type="entry name" value="PATCHED-RELATED"/>
    <property type="match status" value="1"/>
</dbReference>
<evidence type="ECO:0000313" key="5">
    <source>
        <dbReference type="Proteomes" id="UP000000311"/>
    </source>
</evidence>
<dbReference type="OrthoDB" id="6510177at2759"/>
<feature type="transmembrane region" description="Helical" evidence="2">
    <location>
        <begin position="374"/>
        <end position="398"/>
    </location>
</feature>
<sequence length="946" mass="106775">MELHENRAKEQLYHKFWHNIPERLSKGVEHFFYRLGMRVAQNPYNWLLGCSIVILLCLSGLFRFRQEKNPVKLWSSPDSDFALDTEWLMSHIKEGLRIQTFILTGDNVLEQEALIRLNEITKQIISIQTPIEKISWTDVCMKIPSIAGYTHRTKREDPLSGDDFFDDDVTSRINQTSFEPAIHADIKFYCDVINSLPKTCLMFSILDIWNFDSAKIKQDSTEEIIKKINTIKLSPTLGHSMNFSELLGGITLDEKGRIIAATAIKTQLMVHIKYLDVDMDKSGNNAGTADWATFEVLTWESAFLEFTKKLSNKLQNERNNNSLEFYYEAGRSYGDLSGTTMFQDIDKLSLGVSLMFLYVLAILSKYNWVELRFLLTSVGLFCVGTAFLLAVGICSLIGIPYGPIHTSLPFLLLGLGVDDIFVFHAYWKQLHTDELMLSKSLTERIGLTLGRSGSAITITSFTDIVAFLIGATTVLPSLRSFCIYAAMGILITYLFQITFFIAYFTIDSRRIEQKRNGILPCIVHENFTPKISDPSNAFSWKFIHVLYHRAILTTPGKIIIIIITLIMISISIAGSIHLKQGFDPALLVPKGSYLDQFTIINDQKYSDQGYEAFVLMGDNIDYSSEFSKIISLTERLENASFIQNIEPWPIKFAKFVSTFYNIDLKTTKITDDNFHHYLSKFLVSGTGGKYQRNFLFNETFTCGKNAPRIIATTIDFKYKRFGSPSQWIPAMDDSKQLVSEAKIEGYATVWSVIFGPWTSDKMITQEVSRNLLLALICVMSTTAVLIAEVQTCIWILLSVLLTLLNVCGFMTFWGQPINMISSISLQLAIGLSVDYAAHVAHAFLHTELRKDDDDAPRTTRALIAVRHIGAAVAYGAGSTLFAVIMLGFSKSYVFIAFFRIFLLMILLGLWHGLIVLPVVLSIIGPPSLRVAEQPQPMSVSVVDDED</sequence>
<evidence type="ECO:0000259" key="3">
    <source>
        <dbReference type="PROSITE" id="PS50156"/>
    </source>
</evidence>
<accession>E2ARJ8</accession>
<name>E2ARJ8_CAMFO</name>
<dbReference type="InterPro" id="IPR000731">
    <property type="entry name" value="SSD"/>
</dbReference>
<dbReference type="AlphaFoldDB" id="E2ARJ8"/>
<feature type="transmembrane region" description="Helical" evidence="2">
    <location>
        <begin position="410"/>
        <end position="427"/>
    </location>
</feature>
<reference evidence="4 5" key="1">
    <citation type="journal article" date="2010" name="Science">
        <title>Genomic comparison of the ants Camponotus floridanus and Harpegnathos saltator.</title>
        <authorList>
            <person name="Bonasio R."/>
            <person name="Zhang G."/>
            <person name="Ye C."/>
            <person name="Mutti N.S."/>
            <person name="Fang X."/>
            <person name="Qin N."/>
            <person name="Donahue G."/>
            <person name="Yang P."/>
            <person name="Li Q."/>
            <person name="Li C."/>
            <person name="Zhang P."/>
            <person name="Huang Z."/>
            <person name="Berger S.L."/>
            <person name="Reinberg D."/>
            <person name="Wang J."/>
            <person name="Liebig J."/>
        </authorList>
    </citation>
    <scope>NUCLEOTIDE SEQUENCE [LARGE SCALE GENOMIC DNA]</scope>
    <source>
        <strain evidence="5">C129</strain>
    </source>
</reference>
<evidence type="ECO:0000313" key="4">
    <source>
        <dbReference type="EMBL" id="EFN63946.1"/>
    </source>
</evidence>
<dbReference type="SUPFAM" id="SSF82866">
    <property type="entry name" value="Multidrug efflux transporter AcrB transmembrane domain"/>
    <property type="match status" value="2"/>
</dbReference>
<keyword evidence="2" id="KW-0472">Membrane</keyword>
<feature type="transmembrane region" description="Helical" evidence="2">
    <location>
        <begin position="558"/>
        <end position="578"/>
    </location>
</feature>
<dbReference type="EMBL" id="GL442102">
    <property type="protein sequence ID" value="EFN63946.1"/>
    <property type="molecule type" value="Genomic_DNA"/>
</dbReference>
<keyword evidence="5" id="KW-1185">Reference proteome</keyword>
<keyword evidence="2" id="KW-0812">Transmembrane</keyword>
<dbReference type="PANTHER" id="PTHR10796:SF130">
    <property type="entry name" value="PATCHED DOMAIN-CONTAINING PROTEIN 3-LIKE PROTEIN"/>
    <property type="match status" value="1"/>
</dbReference>
<dbReference type="Proteomes" id="UP000000311">
    <property type="component" value="Unassembled WGS sequence"/>
</dbReference>
<dbReference type="GO" id="GO:0016020">
    <property type="term" value="C:membrane"/>
    <property type="evidence" value="ECO:0007669"/>
    <property type="project" value="TreeGrafter"/>
</dbReference>
<protein>
    <submittedName>
        <fullName evidence="4">Niemann-Pick C1-like protein 1</fullName>
    </submittedName>
</protein>
<feature type="transmembrane region" description="Helical" evidence="2">
    <location>
        <begin position="348"/>
        <end position="368"/>
    </location>
</feature>
<organism evidence="5">
    <name type="scientific">Camponotus floridanus</name>
    <name type="common">Florida carpenter ant</name>
    <dbReference type="NCBI Taxonomy" id="104421"/>
    <lineage>
        <taxon>Eukaryota</taxon>
        <taxon>Metazoa</taxon>
        <taxon>Ecdysozoa</taxon>
        <taxon>Arthropoda</taxon>
        <taxon>Hexapoda</taxon>
        <taxon>Insecta</taxon>
        <taxon>Pterygota</taxon>
        <taxon>Neoptera</taxon>
        <taxon>Endopterygota</taxon>
        <taxon>Hymenoptera</taxon>
        <taxon>Apocrita</taxon>
        <taxon>Aculeata</taxon>
        <taxon>Formicoidea</taxon>
        <taxon>Formicidae</taxon>
        <taxon>Formicinae</taxon>
        <taxon>Camponotus</taxon>
    </lineage>
</organism>
<dbReference type="PROSITE" id="PS50156">
    <property type="entry name" value="SSD"/>
    <property type="match status" value="1"/>
</dbReference>
<proteinExistence type="inferred from homology"/>
<feature type="transmembrane region" description="Helical" evidence="2">
    <location>
        <begin position="44"/>
        <end position="64"/>
    </location>
</feature>
<feature type="transmembrane region" description="Helical" evidence="2">
    <location>
        <begin position="481"/>
        <end position="506"/>
    </location>
</feature>
<dbReference type="Pfam" id="PF12349">
    <property type="entry name" value="Sterol-sensing"/>
    <property type="match status" value="1"/>
</dbReference>
<dbReference type="OMA" id="WVTDEII"/>
<feature type="transmembrane region" description="Helical" evidence="2">
    <location>
        <begin position="900"/>
        <end position="923"/>
    </location>
</feature>
<feature type="transmembrane region" description="Helical" evidence="2">
    <location>
        <begin position="864"/>
        <end position="888"/>
    </location>
</feature>
<dbReference type="Gene3D" id="1.20.1640.10">
    <property type="entry name" value="Multidrug efflux transporter AcrB transmembrane domain"/>
    <property type="match status" value="2"/>
</dbReference>
<feature type="transmembrane region" description="Helical" evidence="2">
    <location>
        <begin position="447"/>
        <end position="469"/>
    </location>
</feature>
<dbReference type="InterPro" id="IPR051697">
    <property type="entry name" value="Patched_domain-protein"/>
</dbReference>
<feature type="domain" description="SSD" evidence="3">
    <location>
        <begin position="344"/>
        <end position="506"/>
    </location>
</feature>
<gene>
    <name evidence="4" type="ORF">EAG_01331</name>
</gene>
<dbReference type="STRING" id="104421.E2ARJ8"/>
<keyword evidence="2" id="KW-1133">Transmembrane helix</keyword>
<evidence type="ECO:0000256" key="1">
    <source>
        <dbReference type="ARBA" id="ARBA00005585"/>
    </source>
</evidence>
<feature type="transmembrane region" description="Helical" evidence="2">
    <location>
        <begin position="825"/>
        <end position="844"/>
    </location>
</feature>
<dbReference type="InterPro" id="IPR053958">
    <property type="entry name" value="HMGCR/SNAP/NPC1-like_SSD"/>
</dbReference>